<proteinExistence type="predicted"/>
<evidence type="ECO:0000313" key="1">
    <source>
        <dbReference type="EMBL" id="PIQ74717.1"/>
    </source>
</evidence>
<name>A0A2H0KRI2_9BACT</name>
<gene>
    <name evidence="1" type="ORF">COV85_00570</name>
</gene>
<sequence length="141" mass="15712">MIIGEQEILEKASLRLTTEKIDGVVFLEDLLVELPGGEVKKFFQEVSEELKALSCLLDIDQRIVAGELTDKDVPKELANLAKRLMAFLEKFEEGSVPGIVPLKIREEFQRIIKGSLVEVLSFLSVLGLAHLVSGLEKFFGK</sequence>
<protein>
    <submittedName>
        <fullName evidence="1">Uncharacterized protein</fullName>
    </submittedName>
</protein>
<evidence type="ECO:0000313" key="2">
    <source>
        <dbReference type="Proteomes" id="UP000231550"/>
    </source>
</evidence>
<accession>A0A2H0KRI2</accession>
<comment type="caution">
    <text evidence="1">The sequence shown here is derived from an EMBL/GenBank/DDBJ whole genome shotgun (WGS) entry which is preliminary data.</text>
</comment>
<dbReference type="EMBL" id="PCVN01000016">
    <property type="protein sequence ID" value="PIQ74717.1"/>
    <property type="molecule type" value="Genomic_DNA"/>
</dbReference>
<organism evidence="1 2">
    <name type="scientific">Candidatus Portnoybacteria bacterium CG11_big_fil_rev_8_21_14_0_20_44_10</name>
    <dbReference type="NCBI Taxonomy" id="1974818"/>
    <lineage>
        <taxon>Bacteria</taxon>
        <taxon>Candidatus Portnoyibacteriota</taxon>
    </lineage>
</organism>
<dbReference type="AlphaFoldDB" id="A0A2H0KRI2"/>
<dbReference type="Proteomes" id="UP000231550">
    <property type="component" value="Unassembled WGS sequence"/>
</dbReference>
<reference evidence="1 2" key="1">
    <citation type="submission" date="2017-09" db="EMBL/GenBank/DDBJ databases">
        <title>Depth-based differentiation of microbial function through sediment-hosted aquifers and enrichment of novel symbionts in the deep terrestrial subsurface.</title>
        <authorList>
            <person name="Probst A.J."/>
            <person name="Ladd B."/>
            <person name="Jarett J.K."/>
            <person name="Geller-Mcgrath D.E."/>
            <person name="Sieber C.M."/>
            <person name="Emerson J.B."/>
            <person name="Anantharaman K."/>
            <person name="Thomas B.C."/>
            <person name="Malmstrom R."/>
            <person name="Stieglmeier M."/>
            <person name="Klingl A."/>
            <person name="Woyke T."/>
            <person name="Ryan C.M."/>
            <person name="Banfield J.F."/>
        </authorList>
    </citation>
    <scope>NUCLEOTIDE SEQUENCE [LARGE SCALE GENOMIC DNA]</scope>
    <source>
        <strain evidence="1">CG11_big_fil_rev_8_21_14_0_20_44_10</strain>
    </source>
</reference>